<feature type="compositionally biased region" description="Pro residues" evidence="1">
    <location>
        <begin position="215"/>
        <end position="231"/>
    </location>
</feature>
<accession>A0A084AHP9</accession>
<feature type="compositionally biased region" description="Polar residues" evidence="1">
    <location>
        <begin position="63"/>
        <end position="76"/>
    </location>
</feature>
<name>A0A084AHP9_STACB</name>
<keyword evidence="3" id="KW-1185">Reference proteome</keyword>
<feature type="compositionally biased region" description="Polar residues" evidence="1">
    <location>
        <begin position="270"/>
        <end position="281"/>
    </location>
</feature>
<feature type="region of interest" description="Disordered" evidence="1">
    <location>
        <begin position="269"/>
        <end position="430"/>
    </location>
</feature>
<dbReference type="EMBL" id="KL648724">
    <property type="protein sequence ID" value="KEY64828.1"/>
    <property type="molecule type" value="Genomic_DNA"/>
</dbReference>
<evidence type="ECO:0000256" key="1">
    <source>
        <dbReference type="SAM" id="MobiDB-lite"/>
    </source>
</evidence>
<sequence>MAGSRRISYVAHVEDADDDSGESVEGIPSTRKYAMSEAPVSPVKERPNTSKSRSERRPVQRRAPSSSGTNSINDSDSTARSEKKQKEASRRQSQREVDRALLEEQERERRRRHRQRDKRAEEEEKKAMAVAKAQRDAAVKKQQRPNPLRHAATQPEIMQGAYRRGHVEDPSYYGVQQAAAPASRPRASERPASYYAGQASHPPITNMGWHQTRPQGPPPFPVGTFPPPMFSPSPGSMAAPSPSSNGSQGYFDAVMGSNYHHNLKQRFDTRPSSAMGFQSPSIRGLQHDEYEEDPVARIPRRASRTKRHDDDRKKMPPPTFIPKRPQSALPQSSPFAPPPPPHPSQMFQRPPSRHAQSRQTPMAHRRSVGFTEQPGYDDDDLDGDEALFHDISPEPAYDARRKALSRTRHLSGSYEPSEYELSPSGHRSRQVSAYNPDGGAPLGILGASYEDNKFHEALRYQEDVAGGPTLPLTAETLRNAASRGGVASSRSTRSSGSRDDSDYKRSNTTGITRVSSDNNDDVIIKVSGAALVRVQGAEIECSDGEIMFSSRPAGMRSGSDMASTVFQIEDGRSRPERKALPHRPRAPSQSDSQSRGYAPSHAPYEPMFDNYY</sequence>
<dbReference type="OrthoDB" id="4898142at2759"/>
<feature type="compositionally biased region" description="Low complexity" evidence="1">
    <location>
        <begin position="410"/>
        <end position="425"/>
    </location>
</feature>
<feature type="compositionally biased region" description="Low complexity" evidence="1">
    <location>
        <begin position="178"/>
        <end position="193"/>
    </location>
</feature>
<feature type="compositionally biased region" description="Low complexity" evidence="1">
    <location>
        <begin position="232"/>
        <end position="247"/>
    </location>
</feature>
<protein>
    <submittedName>
        <fullName evidence="2">Uncharacterized protein</fullName>
    </submittedName>
</protein>
<organism evidence="2 3">
    <name type="scientific">Stachybotrys chartarum (strain CBS 109288 / IBT 7711)</name>
    <name type="common">Toxic black mold</name>
    <name type="synonym">Stilbospora chartarum</name>
    <dbReference type="NCBI Taxonomy" id="1280523"/>
    <lineage>
        <taxon>Eukaryota</taxon>
        <taxon>Fungi</taxon>
        <taxon>Dikarya</taxon>
        <taxon>Ascomycota</taxon>
        <taxon>Pezizomycotina</taxon>
        <taxon>Sordariomycetes</taxon>
        <taxon>Hypocreomycetidae</taxon>
        <taxon>Hypocreales</taxon>
        <taxon>Stachybotryaceae</taxon>
        <taxon>Stachybotrys</taxon>
    </lineage>
</organism>
<feature type="compositionally biased region" description="Basic and acidic residues" evidence="1">
    <location>
        <begin position="43"/>
        <end position="58"/>
    </location>
</feature>
<dbReference type="AlphaFoldDB" id="A0A084AHP9"/>
<feature type="compositionally biased region" description="Low complexity" evidence="1">
    <location>
        <begin position="325"/>
        <end position="334"/>
    </location>
</feature>
<dbReference type="HOGENOM" id="CLU_023635_0_0_1"/>
<dbReference type="Proteomes" id="UP000028045">
    <property type="component" value="Unassembled WGS sequence"/>
</dbReference>
<evidence type="ECO:0000313" key="3">
    <source>
        <dbReference type="Proteomes" id="UP000028045"/>
    </source>
</evidence>
<feature type="compositionally biased region" description="Low complexity" evidence="1">
    <location>
        <begin position="479"/>
        <end position="495"/>
    </location>
</feature>
<feature type="compositionally biased region" description="Basic and acidic residues" evidence="1">
    <location>
        <begin position="496"/>
        <end position="505"/>
    </location>
</feature>
<feature type="compositionally biased region" description="Basic and acidic residues" evidence="1">
    <location>
        <begin position="77"/>
        <end position="108"/>
    </location>
</feature>
<evidence type="ECO:0000313" key="2">
    <source>
        <dbReference type="EMBL" id="KEY64828.1"/>
    </source>
</evidence>
<feature type="compositionally biased region" description="Acidic residues" evidence="1">
    <location>
        <begin position="375"/>
        <end position="385"/>
    </location>
</feature>
<feature type="compositionally biased region" description="Basic and acidic residues" evidence="1">
    <location>
        <begin position="569"/>
        <end position="579"/>
    </location>
</feature>
<proteinExistence type="predicted"/>
<feature type="region of interest" description="Disordered" evidence="1">
    <location>
        <begin position="479"/>
        <end position="515"/>
    </location>
</feature>
<feature type="compositionally biased region" description="Basic and acidic residues" evidence="1">
    <location>
        <begin position="386"/>
        <end position="401"/>
    </location>
</feature>
<gene>
    <name evidence="2" type="ORF">S7711_09945</name>
</gene>
<reference evidence="2 3" key="1">
    <citation type="journal article" date="2014" name="BMC Genomics">
        <title>Comparative genome sequencing reveals chemotype-specific gene clusters in the toxigenic black mold Stachybotrys.</title>
        <authorList>
            <person name="Semeiks J."/>
            <person name="Borek D."/>
            <person name="Otwinowski Z."/>
            <person name="Grishin N.V."/>
        </authorList>
    </citation>
    <scope>NUCLEOTIDE SEQUENCE [LARGE SCALE GENOMIC DNA]</scope>
    <source>
        <strain evidence="3">CBS 109288 / IBT 7711</strain>
    </source>
</reference>
<feature type="region of interest" description="Disordered" evidence="1">
    <location>
        <begin position="550"/>
        <end position="612"/>
    </location>
</feature>
<feature type="region of interest" description="Disordered" evidence="1">
    <location>
        <begin position="1"/>
        <end position="249"/>
    </location>
</feature>
<feature type="compositionally biased region" description="Basic and acidic residues" evidence="1">
    <location>
        <begin position="118"/>
        <end position="139"/>
    </location>
</feature>